<dbReference type="InterPro" id="IPR023393">
    <property type="entry name" value="START-like_dom_sf"/>
</dbReference>
<feature type="region of interest" description="Disordered" evidence="1">
    <location>
        <begin position="167"/>
        <end position="192"/>
    </location>
</feature>
<dbReference type="EMBL" id="CACRXK020000315">
    <property type="protein sequence ID" value="CAB3980702.1"/>
    <property type="molecule type" value="Genomic_DNA"/>
</dbReference>
<dbReference type="SUPFAM" id="SSF55961">
    <property type="entry name" value="Bet v1-like"/>
    <property type="match status" value="1"/>
</dbReference>
<dbReference type="InterPro" id="IPR055261">
    <property type="entry name" value="PI_transfer_N"/>
</dbReference>
<dbReference type="AlphaFoldDB" id="A0A6S7FXC8"/>
<organism evidence="3 4">
    <name type="scientific">Paramuricea clavata</name>
    <name type="common">Red gorgonian</name>
    <name type="synonym">Violescent sea-whip</name>
    <dbReference type="NCBI Taxonomy" id="317549"/>
    <lineage>
        <taxon>Eukaryota</taxon>
        <taxon>Metazoa</taxon>
        <taxon>Cnidaria</taxon>
        <taxon>Anthozoa</taxon>
        <taxon>Octocorallia</taxon>
        <taxon>Malacalcyonacea</taxon>
        <taxon>Plexauridae</taxon>
        <taxon>Paramuricea</taxon>
    </lineage>
</organism>
<dbReference type="InterPro" id="IPR001666">
    <property type="entry name" value="PI_transfer"/>
</dbReference>
<evidence type="ECO:0000259" key="2">
    <source>
        <dbReference type="Pfam" id="PF02121"/>
    </source>
</evidence>
<feature type="domain" description="Phosphatidylinositol transfer protein N-terminal" evidence="2">
    <location>
        <begin position="18"/>
        <end position="265"/>
    </location>
</feature>
<feature type="compositionally biased region" description="Basic and acidic residues" evidence="1">
    <location>
        <begin position="167"/>
        <end position="183"/>
    </location>
</feature>
<dbReference type="Gene3D" id="3.30.530.20">
    <property type="match status" value="1"/>
</dbReference>
<sequence>MASKSPPDSKGDLPGTSVVKEYRIPLPISVEEYQIGQLYAVAEASKNETGGGDGIEVVTNEPQEHEEFGKCQYTYKIIHLSKKVPGYVRALAPKGSLEIHEKAWNAYPFCRTWYTNEYMGDSFHIIIDTWHKPGNKDIENVHDLSPELLKKREIVNIDIAKPVESRDYKEDEDPTKFHSEKTGRGPLDPKTWQEDIKTKDMPIMTCYKLYRIKFKWFMLQGKVEDLICKSVKRLLTNFHRQLFCWLDKWFGMTMQDIRQLEEQTKAELEEQRKQGEVRGMTEK</sequence>
<reference evidence="3" key="1">
    <citation type="submission" date="2020-04" db="EMBL/GenBank/DDBJ databases">
        <authorList>
            <person name="Alioto T."/>
            <person name="Alioto T."/>
            <person name="Gomez Garrido J."/>
        </authorList>
    </citation>
    <scope>NUCLEOTIDE SEQUENCE</scope>
    <source>
        <strain evidence="3">A484AB</strain>
    </source>
</reference>
<dbReference type="PRINTS" id="PR00391">
    <property type="entry name" value="PITRANSFER"/>
</dbReference>
<dbReference type="CDD" id="cd08888">
    <property type="entry name" value="SRPBCC_PITPNA-B_like"/>
    <property type="match status" value="1"/>
</dbReference>
<dbReference type="FunFam" id="3.30.530.20:FF:000025">
    <property type="entry name" value="Phosphatidylinositol transfer protein beta"/>
    <property type="match status" value="1"/>
</dbReference>
<protein>
    <submittedName>
        <fullName evidence="3">Phosphatidylinositol transfer alpha isoform-like</fullName>
    </submittedName>
</protein>
<dbReference type="GO" id="GO:0008526">
    <property type="term" value="F:phosphatidylinositol transfer activity"/>
    <property type="evidence" value="ECO:0007669"/>
    <property type="project" value="TreeGrafter"/>
</dbReference>
<comment type="caution">
    <text evidence="3">The sequence shown here is derived from an EMBL/GenBank/DDBJ whole genome shotgun (WGS) entry which is preliminary data.</text>
</comment>
<dbReference type="GO" id="GO:0031210">
    <property type="term" value="F:phosphatidylcholine binding"/>
    <property type="evidence" value="ECO:0007669"/>
    <property type="project" value="TreeGrafter"/>
</dbReference>
<evidence type="ECO:0000256" key="1">
    <source>
        <dbReference type="SAM" id="MobiDB-lite"/>
    </source>
</evidence>
<proteinExistence type="predicted"/>
<dbReference type="GO" id="GO:0035091">
    <property type="term" value="F:phosphatidylinositol binding"/>
    <property type="evidence" value="ECO:0007669"/>
    <property type="project" value="TreeGrafter"/>
</dbReference>
<dbReference type="GO" id="GO:0008525">
    <property type="term" value="F:phosphatidylcholine transporter activity"/>
    <property type="evidence" value="ECO:0007669"/>
    <property type="project" value="TreeGrafter"/>
</dbReference>
<dbReference type="GO" id="GO:0005737">
    <property type="term" value="C:cytoplasm"/>
    <property type="evidence" value="ECO:0007669"/>
    <property type="project" value="TreeGrafter"/>
</dbReference>
<dbReference type="OrthoDB" id="18453at2759"/>
<keyword evidence="4" id="KW-1185">Reference proteome</keyword>
<dbReference type="PANTHER" id="PTHR10658">
    <property type="entry name" value="PHOSPHATIDYLINOSITOL TRANSFER PROTEIN"/>
    <property type="match status" value="1"/>
</dbReference>
<dbReference type="PANTHER" id="PTHR10658:SF11">
    <property type="entry name" value="VIBRATOR, ISOFORM B"/>
    <property type="match status" value="1"/>
</dbReference>
<dbReference type="Pfam" id="PF02121">
    <property type="entry name" value="IP_trans"/>
    <property type="match status" value="1"/>
</dbReference>
<accession>A0A6S7FXC8</accession>
<evidence type="ECO:0000313" key="3">
    <source>
        <dbReference type="EMBL" id="CAB3980702.1"/>
    </source>
</evidence>
<evidence type="ECO:0000313" key="4">
    <source>
        <dbReference type="Proteomes" id="UP001152795"/>
    </source>
</evidence>
<dbReference type="Proteomes" id="UP001152795">
    <property type="component" value="Unassembled WGS sequence"/>
</dbReference>
<name>A0A6S7FXC8_PARCT</name>
<gene>
    <name evidence="3" type="ORF">PACLA_8A000072</name>
</gene>